<feature type="transmembrane region" description="Helical" evidence="7">
    <location>
        <begin position="109"/>
        <end position="133"/>
    </location>
</feature>
<name>A0ABS7RFE6_9ACTN</name>
<keyword evidence="4 7" id="KW-0812">Transmembrane</keyword>
<dbReference type="InterPro" id="IPR000515">
    <property type="entry name" value="MetI-like"/>
</dbReference>
<feature type="transmembrane region" description="Helical" evidence="7">
    <location>
        <begin position="186"/>
        <end position="211"/>
    </location>
</feature>
<dbReference type="PANTHER" id="PTHR43744:SF12">
    <property type="entry name" value="ABC TRANSPORTER PERMEASE PROTEIN MG189-RELATED"/>
    <property type="match status" value="1"/>
</dbReference>
<evidence type="ECO:0000256" key="4">
    <source>
        <dbReference type="ARBA" id="ARBA00022692"/>
    </source>
</evidence>
<organism evidence="9 10">
    <name type="scientific">Nocardioides jiangsuensis</name>
    <dbReference type="NCBI Taxonomy" id="2866161"/>
    <lineage>
        <taxon>Bacteria</taxon>
        <taxon>Bacillati</taxon>
        <taxon>Actinomycetota</taxon>
        <taxon>Actinomycetes</taxon>
        <taxon>Propionibacteriales</taxon>
        <taxon>Nocardioidaceae</taxon>
        <taxon>Nocardioides</taxon>
    </lineage>
</organism>
<reference evidence="9 10" key="1">
    <citation type="submission" date="2021-08" db="EMBL/GenBank/DDBJ databases">
        <title>Nocardioides bacterium WL0053 sp. nov., isolated from the sediment.</title>
        <authorList>
            <person name="Wang L."/>
            <person name="Zhang D."/>
            <person name="Zhang A."/>
        </authorList>
    </citation>
    <scope>NUCLEOTIDE SEQUENCE [LARGE SCALE GENOMIC DNA]</scope>
    <source>
        <strain evidence="9 10">WL0053</strain>
    </source>
</reference>
<keyword evidence="5 7" id="KW-1133">Transmembrane helix</keyword>
<dbReference type="Pfam" id="PF00528">
    <property type="entry name" value="BPD_transp_1"/>
    <property type="match status" value="1"/>
</dbReference>
<evidence type="ECO:0000256" key="7">
    <source>
        <dbReference type="RuleBase" id="RU363032"/>
    </source>
</evidence>
<feature type="transmembrane region" description="Helical" evidence="7">
    <location>
        <begin position="78"/>
        <end position="97"/>
    </location>
</feature>
<dbReference type="Proteomes" id="UP000754710">
    <property type="component" value="Unassembled WGS sequence"/>
</dbReference>
<evidence type="ECO:0000256" key="2">
    <source>
        <dbReference type="ARBA" id="ARBA00022448"/>
    </source>
</evidence>
<sequence length="280" mass="30744">MSVGNPRHQRHVSLRILLAGLAALIMILPFVIMLSTSFKPQTFVLEMPPELIPSEPTTRNYREAWSGNSFAKYFANSLYVALSTTFVVLLLSSMMAYAFARFDFLGKRIVFVVLLAGLMIPGIITIVPAFVLAKNLNLLDSLNGLTVFYSGGMVAFMTFLLRGFFEKIPLALDEAMTIDGAGPVRRFFHLYLPLSRPALATAAIFTFLGAWDEFVWALTVINDPEKRTLPVAIAALQGQRATEWGLVFAASAIAVIPVIVVYVFAQRQFIAGVTAGAVKD</sequence>
<evidence type="ECO:0000256" key="1">
    <source>
        <dbReference type="ARBA" id="ARBA00004651"/>
    </source>
</evidence>
<evidence type="ECO:0000313" key="9">
    <source>
        <dbReference type="EMBL" id="MBY9073753.1"/>
    </source>
</evidence>
<dbReference type="PROSITE" id="PS50928">
    <property type="entry name" value="ABC_TM1"/>
    <property type="match status" value="1"/>
</dbReference>
<evidence type="ECO:0000313" key="10">
    <source>
        <dbReference type="Proteomes" id="UP000754710"/>
    </source>
</evidence>
<accession>A0ABS7RFE6</accession>
<keyword evidence="10" id="KW-1185">Reference proteome</keyword>
<dbReference type="CDD" id="cd06261">
    <property type="entry name" value="TM_PBP2"/>
    <property type="match status" value="1"/>
</dbReference>
<evidence type="ECO:0000256" key="5">
    <source>
        <dbReference type="ARBA" id="ARBA00022989"/>
    </source>
</evidence>
<dbReference type="EMBL" id="JAIEZQ010000001">
    <property type="protein sequence ID" value="MBY9073753.1"/>
    <property type="molecule type" value="Genomic_DNA"/>
</dbReference>
<comment type="caution">
    <text evidence="9">The sequence shown here is derived from an EMBL/GenBank/DDBJ whole genome shotgun (WGS) entry which is preliminary data.</text>
</comment>
<feature type="domain" description="ABC transmembrane type-1" evidence="8">
    <location>
        <begin position="74"/>
        <end position="265"/>
    </location>
</feature>
<dbReference type="RefSeq" id="WP_221023517.1">
    <property type="nucleotide sequence ID" value="NZ_JAIEZQ010000001.1"/>
</dbReference>
<dbReference type="SUPFAM" id="SSF161098">
    <property type="entry name" value="MetI-like"/>
    <property type="match status" value="1"/>
</dbReference>
<keyword evidence="2 7" id="KW-0813">Transport</keyword>
<comment type="subcellular location">
    <subcellularLocation>
        <location evidence="1 7">Cell membrane</location>
        <topology evidence="1 7">Multi-pass membrane protein</topology>
    </subcellularLocation>
</comment>
<feature type="transmembrane region" description="Helical" evidence="7">
    <location>
        <begin position="145"/>
        <end position="165"/>
    </location>
</feature>
<keyword evidence="6 7" id="KW-0472">Membrane</keyword>
<evidence type="ECO:0000256" key="6">
    <source>
        <dbReference type="ARBA" id="ARBA00023136"/>
    </source>
</evidence>
<dbReference type="InterPro" id="IPR035906">
    <property type="entry name" value="MetI-like_sf"/>
</dbReference>
<proteinExistence type="inferred from homology"/>
<protein>
    <submittedName>
        <fullName evidence="9">Carbohydrate ABC transporter permease</fullName>
    </submittedName>
</protein>
<gene>
    <name evidence="9" type="ORF">K1X13_02855</name>
</gene>
<evidence type="ECO:0000259" key="8">
    <source>
        <dbReference type="PROSITE" id="PS50928"/>
    </source>
</evidence>
<comment type="similarity">
    <text evidence="7">Belongs to the binding-protein-dependent transport system permease family.</text>
</comment>
<keyword evidence="3" id="KW-1003">Cell membrane</keyword>
<feature type="transmembrane region" description="Helical" evidence="7">
    <location>
        <begin position="12"/>
        <end position="34"/>
    </location>
</feature>
<feature type="transmembrane region" description="Helical" evidence="7">
    <location>
        <begin position="244"/>
        <end position="265"/>
    </location>
</feature>
<dbReference type="Gene3D" id="1.10.3720.10">
    <property type="entry name" value="MetI-like"/>
    <property type="match status" value="1"/>
</dbReference>
<evidence type="ECO:0000256" key="3">
    <source>
        <dbReference type="ARBA" id="ARBA00022475"/>
    </source>
</evidence>
<dbReference type="PANTHER" id="PTHR43744">
    <property type="entry name" value="ABC TRANSPORTER PERMEASE PROTEIN MG189-RELATED-RELATED"/>
    <property type="match status" value="1"/>
</dbReference>